<dbReference type="SUPFAM" id="SSF54427">
    <property type="entry name" value="NTF2-like"/>
    <property type="match status" value="1"/>
</dbReference>
<feature type="domain" description="EthD" evidence="3">
    <location>
        <begin position="275"/>
        <end position="353"/>
    </location>
</feature>
<organism evidence="5 6">
    <name type="scientific">[Phormidium ambiguum] IAM M-71</name>
    <dbReference type="NCBI Taxonomy" id="454136"/>
    <lineage>
        <taxon>Bacteria</taxon>
        <taxon>Bacillati</taxon>
        <taxon>Cyanobacteriota</taxon>
        <taxon>Cyanophyceae</taxon>
        <taxon>Oscillatoriophycideae</taxon>
        <taxon>Aerosakkonematales</taxon>
        <taxon>Aerosakkonemataceae</taxon>
        <taxon>Floridanema</taxon>
    </lineage>
</organism>
<dbReference type="Pfam" id="PF00903">
    <property type="entry name" value="Glyoxalase"/>
    <property type="match status" value="1"/>
</dbReference>
<dbReference type="Gene3D" id="3.10.180.10">
    <property type="entry name" value="2,3-Dihydroxybiphenyl 1,2-Dioxygenase, domain 1"/>
    <property type="match status" value="1"/>
</dbReference>
<evidence type="ECO:0000313" key="6">
    <source>
        <dbReference type="Proteomes" id="UP000185860"/>
    </source>
</evidence>
<evidence type="ECO:0000313" key="5">
    <source>
        <dbReference type="EMBL" id="OKH33610.1"/>
    </source>
</evidence>
<dbReference type="SUPFAM" id="SSF54593">
    <property type="entry name" value="Glyoxalase/Bleomycin resistance protein/Dihydroxybiphenyl dioxygenase"/>
    <property type="match status" value="1"/>
</dbReference>
<proteinExistence type="predicted"/>
<dbReference type="InterPro" id="IPR009799">
    <property type="entry name" value="EthD_dom"/>
</dbReference>
<evidence type="ECO:0000259" key="2">
    <source>
        <dbReference type="Pfam" id="PF02627"/>
    </source>
</evidence>
<dbReference type="Pfam" id="PF02627">
    <property type="entry name" value="CMD"/>
    <property type="match status" value="1"/>
</dbReference>
<evidence type="ECO:0008006" key="7">
    <source>
        <dbReference type="Google" id="ProtNLM"/>
    </source>
</evidence>
<dbReference type="STRING" id="454136.NIES2119_22965"/>
<dbReference type="SUPFAM" id="SSF69118">
    <property type="entry name" value="AhpD-like"/>
    <property type="match status" value="1"/>
</dbReference>
<feature type="domain" description="SnoaL-like" evidence="4">
    <location>
        <begin position="693"/>
        <end position="788"/>
    </location>
</feature>
<dbReference type="InterPro" id="IPR032710">
    <property type="entry name" value="NTF2-like_dom_sf"/>
</dbReference>
<dbReference type="PANTHER" id="PTHR33570:SF2">
    <property type="entry name" value="CARBOXYMUCONOLACTONE DECARBOXYLASE-LIKE DOMAIN-CONTAINING PROTEIN"/>
    <property type="match status" value="1"/>
</dbReference>
<dbReference type="GO" id="GO:0051920">
    <property type="term" value="F:peroxiredoxin activity"/>
    <property type="evidence" value="ECO:0007669"/>
    <property type="project" value="InterPro"/>
</dbReference>
<evidence type="ECO:0000259" key="3">
    <source>
        <dbReference type="Pfam" id="PF07110"/>
    </source>
</evidence>
<dbReference type="Gene3D" id="1.20.1290.10">
    <property type="entry name" value="AhpD-like"/>
    <property type="match status" value="1"/>
</dbReference>
<dbReference type="Pfam" id="PF12680">
    <property type="entry name" value="SnoaL_2"/>
    <property type="match status" value="1"/>
</dbReference>
<dbReference type="EMBL" id="MRCE01000028">
    <property type="protein sequence ID" value="OKH33610.1"/>
    <property type="molecule type" value="Genomic_DNA"/>
</dbReference>
<dbReference type="PANTHER" id="PTHR33570">
    <property type="entry name" value="4-CARBOXYMUCONOLACTONE DECARBOXYLASE FAMILY PROTEIN"/>
    <property type="match status" value="1"/>
</dbReference>
<dbReference type="InterPro" id="IPR029032">
    <property type="entry name" value="AhpD-like"/>
</dbReference>
<dbReference type="Gene3D" id="3.30.70.100">
    <property type="match status" value="2"/>
</dbReference>
<dbReference type="InterPro" id="IPR004360">
    <property type="entry name" value="Glyas_Fos-R_dOase_dom"/>
</dbReference>
<feature type="domain" description="Carboxymuconolactone decarboxylase-like" evidence="2">
    <location>
        <begin position="26"/>
        <end position="112"/>
    </location>
</feature>
<dbReference type="AlphaFoldDB" id="A0A1U7IAQ2"/>
<accession>A0A1U7IAQ2</accession>
<dbReference type="Pfam" id="PF07110">
    <property type="entry name" value="EthD"/>
    <property type="match status" value="1"/>
</dbReference>
<comment type="caution">
    <text evidence="5">The sequence shown here is derived from an EMBL/GenBank/DDBJ whole genome shotgun (WGS) entry which is preliminary data.</text>
</comment>
<dbReference type="InterPro" id="IPR029068">
    <property type="entry name" value="Glyas_Bleomycin-R_OHBP_Dase"/>
</dbReference>
<reference evidence="5 6" key="1">
    <citation type="submission" date="2016-11" db="EMBL/GenBank/DDBJ databases">
        <title>Draft Genome Sequences of Nine Cyanobacterial Strains from Diverse Habitats.</title>
        <authorList>
            <person name="Zhu T."/>
            <person name="Hou S."/>
            <person name="Lu X."/>
            <person name="Hess W.R."/>
        </authorList>
    </citation>
    <scope>NUCLEOTIDE SEQUENCE [LARGE SCALE GENOMIC DNA]</scope>
    <source>
        <strain evidence="5 6">IAM M-71</strain>
    </source>
</reference>
<dbReference type="InterPro" id="IPR052512">
    <property type="entry name" value="4CMD/NDH-1_regulator"/>
</dbReference>
<evidence type="ECO:0000259" key="4">
    <source>
        <dbReference type="Pfam" id="PF12680"/>
    </source>
</evidence>
<dbReference type="InterPro" id="IPR011008">
    <property type="entry name" value="Dimeric_a/b-barrel"/>
</dbReference>
<feature type="domain" description="Glyoxalase/fosfomycin resistance/dioxygenase" evidence="1">
    <location>
        <begin position="427"/>
        <end position="564"/>
    </location>
</feature>
<evidence type="ECO:0000259" key="1">
    <source>
        <dbReference type="Pfam" id="PF00903"/>
    </source>
</evidence>
<name>A0A1U7IAQ2_9CYAN</name>
<dbReference type="InterPro" id="IPR003779">
    <property type="entry name" value="CMD-like"/>
</dbReference>
<sequence>MTNNQPYKNAVLDDKELQEGLKKINPKFGDFVTRVAGEVWGLPLIDQKTKALITIAIDIVNQSHNGPGNPFPAHIDMALKQGATREEIEELLLFMCVYAGFNKVAGCFGMLKEIFQQIGGQGTAAMTPDYATRERQQTVAFYTLLWKKQDLNTALFSDYWKNVNGSLGAQLPGQYQNWQHHLDPQIIDIWPTLNGIKSTATEIDRCDGIAEIIFANESDRQAYFQSAYLLENDGKNLFSKAVGYTTSPGNSVTYIDRLNGAIDAIKLHVLIKKTDGASLAEFRQYMSDTFAPAISKNQEVLKFRLHLFDPRPHPPSDPHYESPEKQYQAAFEIAFANYQEMQQFFRSKDYLAATKIQGNYIKEINALPERSTYTFVDEGHITQIGKGSSKVTEMIANVGTNNYSSESPLSNGNYNGKSSLAQHLQGVQHFGITVDDMDKAIEFYTEVLGGKIAIGGDGFYGEDLHNLLFQKEELEALQKGINPRSVGVPNIRDNTQESLDVRFISFGNTCVEVIHFRDAKLSPKAPNVFSKVPSSVGFANVPHISFHVKDDVDLNDFAQMLEDECQRRGMTNVVVNKTIHVNSEAERRKTGLSFAKTEFPGDFDGWALFYCKGPNGEQLEFNQVRRTALKNFKRAQQEYNQLTGRNFPWASDAIKENGNMMTATTTKWEWPHTKKWPKYSGSKVDILKQLFLAGEAMNVNNFVEFFTEDCLYQFGNFPVVYGKQGIKDSSAGFLEKCEGLHHHIKNVWQPSEELVIIEMEVTYVRHDGKVFTLPCADTVRFKGDKISELRIFMDIMPMFTTP</sequence>
<dbReference type="SUPFAM" id="SSF54909">
    <property type="entry name" value="Dimeric alpha+beta barrel"/>
    <property type="match status" value="2"/>
</dbReference>
<gene>
    <name evidence="5" type="ORF">NIES2119_22965</name>
</gene>
<dbReference type="RefSeq" id="WP_073595829.1">
    <property type="nucleotide sequence ID" value="NZ_MRCE01000028.1"/>
</dbReference>
<dbReference type="Proteomes" id="UP000185860">
    <property type="component" value="Unassembled WGS sequence"/>
</dbReference>
<dbReference type="InterPro" id="IPR037401">
    <property type="entry name" value="SnoaL-like"/>
</dbReference>
<protein>
    <recommendedName>
        <fullName evidence="7">Carboxymuconolactone decarboxylase</fullName>
    </recommendedName>
</protein>
<dbReference type="Gene3D" id="3.10.450.50">
    <property type="match status" value="1"/>
</dbReference>